<accession>A0ABP6NKP6</accession>
<dbReference type="PANTHER" id="PTHR43767:SF1">
    <property type="entry name" value="NONRIBOSOMAL PEPTIDE SYNTHASE PES1 (EUROFUNG)-RELATED"/>
    <property type="match status" value="1"/>
</dbReference>
<dbReference type="InterPro" id="IPR050237">
    <property type="entry name" value="ATP-dep_AMP-bd_enzyme"/>
</dbReference>
<dbReference type="InterPro" id="IPR000873">
    <property type="entry name" value="AMP-dep_synth/lig_dom"/>
</dbReference>
<dbReference type="Proteomes" id="UP001500893">
    <property type="component" value="Unassembled WGS sequence"/>
</dbReference>
<name>A0ABP6NKP6_9ACTN</name>
<comment type="caution">
    <text evidence="2">The sequence shown here is derived from an EMBL/GenBank/DDBJ whole genome shotgun (WGS) entry which is preliminary data.</text>
</comment>
<organism evidence="2 3">
    <name type="scientific">Streptomyces rameus</name>
    <dbReference type="NCBI Taxonomy" id="68261"/>
    <lineage>
        <taxon>Bacteria</taxon>
        <taxon>Bacillati</taxon>
        <taxon>Actinomycetota</taxon>
        <taxon>Actinomycetes</taxon>
        <taxon>Kitasatosporales</taxon>
        <taxon>Streptomycetaceae</taxon>
        <taxon>Streptomyces</taxon>
    </lineage>
</organism>
<keyword evidence="3" id="KW-1185">Reference proteome</keyword>
<gene>
    <name evidence="2" type="ORF">GCM10010521_43500</name>
</gene>
<reference evidence="3" key="1">
    <citation type="journal article" date="2019" name="Int. J. Syst. Evol. Microbiol.">
        <title>The Global Catalogue of Microorganisms (GCM) 10K type strain sequencing project: providing services to taxonomists for standard genome sequencing and annotation.</title>
        <authorList>
            <consortium name="The Broad Institute Genomics Platform"/>
            <consortium name="The Broad Institute Genome Sequencing Center for Infectious Disease"/>
            <person name="Wu L."/>
            <person name="Ma J."/>
        </authorList>
    </citation>
    <scope>NUCLEOTIDE SEQUENCE [LARGE SCALE GENOMIC DNA]</scope>
    <source>
        <strain evidence="3">JCM 11574</strain>
    </source>
</reference>
<sequence length="533" mass="58965">MPVPADLPKPGKLFSLGLMTQQAALRHPDSLFYLDKPFDLAPELGMRPTYAQVADLVEDTAARLYALGVRAGDVVGVYKTHNADLLFLACALARIGAVPAMLAPFLEWETVTIMMDRLRPAHFVTDAAKIAVSGEHGDRLRVIVPSTVLTHGRAAGLPSLEDAPADRRPPYHDLPADDPALITHTSGTTGVPKMVAAARRGTQLPINMQARLARWLRYSETYAMCISFVHSRTYAALATALELGINIAALTDADVDNVRKIFLECRPGGVEAHPNMYTHWEELADDPDGPLESVRIFMSTFDAIHPRSIRVMLGASRRRWPIFLQSYGQTETGPVTMRLYTRRNIRRADGRCVGHPFIGMTKARIRPRPGVDDGTRHGFIEATSTGLGITYVGQQELYDERRDGDWWNLQDIGYKSRWGCLHLLDREFDQTPELASMLAAEDTILDQLPTLTEAVFVSLPGGIQPVVCTRRDKPLDRTAWAAAVAGLPQVADPVHIAWDEMPHTATWKVKRNVLAERLADGTIPTLDEVKPLI</sequence>
<dbReference type="EMBL" id="BAAAVM010000061">
    <property type="protein sequence ID" value="GAA3151162.1"/>
    <property type="molecule type" value="Genomic_DNA"/>
</dbReference>
<dbReference type="RefSeq" id="WP_345054538.1">
    <property type="nucleotide sequence ID" value="NZ_BAAAVM010000061.1"/>
</dbReference>
<dbReference type="InterPro" id="IPR042099">
    <property type="entry name" value="ANL_N_sf"/>
</dbReference>
<dbReference type="Gene3D" id="3.40.50.12780">
    <property type="entry name" value="N-terminal domain of ligase-like"/>
    <property type="match status" value="1"/>
</dbReference>
<dbReference type="PROSITE" id="PS00455">
    <property type="entry name" value="AMP_BINDING"/>
    <property type="match status" value="1"/>
</dbReference>
<protein>
    <submittedName>
        <fullName evidence="2">AMP-binding protein</fullName>
    </submittedName>
</protein>
<dbReference type="Pfam" id="PF00501">
    <property type="entry name" value="AMP-binding"/>
    <property type="match status" value="1"/>
</dbReference>
<dbReference type="InterPro" id="IPR020845">
    <property type="entry name" value="AMP-binding_CS"/>
</dbReference>
<proteinExistence type="predicted"/>
<dbReference type="PANTHER" id="PTHR43767">
    <property type="entry name" value="LONG-CHAIN-FATTY-ACID--COA LIGASE"/>
    <property type="match status" value="1"/>
</dbReference>
<evidence type="ECO:0000259" key="1">
    <source>
        <dbReference type="Pfam" id="PF00501"/>
    </source>
</evidence>
<dbReference type="SUPFAM" id="SSF56801">
    <property type="entry name" value="Acetyl-CoA synthetase-like"/>
    <property type="match status" value="1"/>
</dbReference>
<evidence type="ECO:0000313" key="2">
    <source>
        <dbReference type="EMBL" id="GAA3151162.1"/>
    </source>
</evidence>
<feature type="domain" description="AMP-dependent synthetase/ligase" evidence="1">
    <location>
        <begin position="22"/>
        <end position="359"/>
    </location>
</feature>
<evidence type="ECO:0000313" key="3">
    <source>
        <dbReference type="Proteomes" id="UP001500893"/>
    </source>
</evidence>